<dbReference type="Pfam" id="PF02141">
    <property type="entry name" value="DENN"/>
    <property type="match status" value="1"/>
</dbReference>
<name>A0ABQ7DEA0_BRACR</name>
<dbReference type="InterPro" id="IPR005113">
    <property type="entry name" value="uDENN_dom"/>
</dbReference>
<dbReference type="SMART" id="SM00799">
    <property type="entry name" value="DENN"/>
    <property type="match status" value="1"/>
</dbReference>
<evidence type="ECO:0000256" key="1">
    <source>
        <dbReference type="SAM" id="MobiDB-lite"/>
    </source>
</evidence>
<dbReference type="Proteomes" id="UP000266723">
    <property type="component" value="Unassembled WGS sequence"/>
</dbReference>
<evidence type="ECO:0000313" key="3">
    <source>
        <dbReference type="EMBL" id="KAF3575680.1"/>
    </source>
</evidence>
<feature type="domain" description="UDENN" evidence="2">
    <location>
        <begin position="204"/>
        <end position="748"/>
    </location>
</feature>
<comment type="caution">
    <text evidence="3">The sequence shown here is derived from an EMBL/GenBank/DDBJ whole genome shotgun (WGS) entry which is preliminary data.</text>
</comment>
<gene>
    <name evidence="3" type="ORF">DY000_02033259</name>
</gene>
<dbReference type="Pfam" id="PF03456">
    <property type="entry name" value="uDENN"/>
    <property type="match status" value="1"/>
</dbReference>
<dbReference type="Gene3D" id="3.40.50.11500">
    <property type="match status" value="1"/>
</dbReference>
<dbReference type="InterPro" id="IPR043153">
    <property type="entry name" value="DENN_C"/>
</dbReference>
<dbReference type="InterPro" id="IPR001194">
    <property type="entry name" value="cDENN_dom"/>
</dbReference>
<reference evidence="3 4" key="1">
    <citation type="journal article" date="2020" name="BMC Genomics">
        <title>Intraspecific diversification of the crop wild relative Brassica cretica Lam. using demographic model selection.</title>
        <authorList>
            <person name="Kioukis A."/>
            <person name="Michalopoulou V.A."/>
            <person name="Briers L."/>
            <person name="Pirintsos S."/>
            <person name="Studholme D.J."/>
            <person name="Pavlidis P."/>
            <person name="Sarris P.F."/>
        </authorList>
    </citation>
    <scope>NUCLEOTIDE SEQUENCE [LARGE SCALE GENOMIC DNA]</scope>
    <source>
        <strain evidence="4">cv. PFS-1207/04</strain>
    </source>
</reference>
<dbReference type="PANTHER" id="PTHR15288">
    <property type="entry name" value="DENN DOMAIN-CONTAINING PROTEIN 2"/>
    <property type="match status" value="1"/>
</dbReference>
<sequence>MSKNEEGTSSPSWGASFFMPTSEDVATAFAAAASAINPPRPSVVFSSKDEGGDSPLERLQRQVSKAVRNLYETPKTKSTVYNPEVLTSQKRQWAKYQVQYLDHRPLKDPSRLFESVVVVGLHPNCDIQALESQYIARKSEGSTGRLRSAFFFFLGLEQDHRPLKDPSRLFESVVVVGLHPNCDIQALESQYIARKSEGSTGRLRSALQVSQNHSRVEPTLEPQVLLVYPPDKEPPIKFKDLRSFCFPGGIEVHAVERTPSMSELNEIILSQEHLRPSDLSFVFRLQVADNSTLYGCCLLVEEIVNKPSRLLSTVLDKQPACSSLSRYVMTTRRCYCILTRLPFFELHFGVLNSIFLEERLEHLISGISCASLEPPSIAESLNDSTLKQRDSGGDTNEQSGEAEESSDNGTCDETQKLERIGMCFPESNNHVAEADDSSPVVRESCLPNPGPLLRCPYLDEVSDSSSSFQAEPCESRQFRTNAGDTETNEASFSGQEDGSSNLDILEWAKSKKNGSLQILSEYYQSKCPERGSTITFHPLEHLHPVNYHRPDEAALHTVGSAIDLRSCSTSLEFAEAHTALMAEEEAAALSTWAVASLCGSLRLDNVLMILAGALLENKIVFICSNLGILAASVLSIIPIIRPFRWQSLLMPVLPDDMLEFLDAPVPYIVEAAKGFLDVLRLYLDSLCSNLQSHTITNVQSNNDKVSLLLKESFIDSFPSRHRPFMKLFLDTQLFSVHTDLVLSFIQKL</sequence>
<accession>A0ABQ7DEA0</accession>
<dbReference type="Gene3D" id="3.30.450.200">
    <property type="match status" value="1"/>
</dbReference>
<proteinExistence type="predicted"/>
<protein>
    <recommendedName>
        <fullName evidence="2">UDENN domain-containing protein</fullName>
    </recommendedName>
</protein>
<dbReference type="InterPro" id="IPR051942">
    <property type="entry name" value="DENN_domain_containing_2"/>
</dbReference>
<dbReference type="EMBL" id="QGKV02000649">
    <property type="protein sequence ID" value="KAF3575680.1"/>
    <property type="molecule type" value="Genomic_DNA"/>
</dbReference>
<dbReference type="PANTHER" id="PTHR15288:SF29">
    <property type="entry name" value="DENN (AEX-3) DOMAIN-CONTAINING PROTEIN"/>
    <property type="match status" value="1"/>
</dbReference>
<evidence type="ECO:0000259" key="2">
    <source>
        <dbReference type="PROSITE" id="PS50211"/>
    </source>
</evidence>
<organism evidence="3 4">
    <name type="scientific">Brassica cretica</name>
    <name type="common">Mustard</name>
    <dbReference type="NCBI Taxonomy" id="69181"/>
    <lineage>
        <taxon>Eukaryota</taxon>
        <taxon>Viridiplantae</taxon>
        <taxon>Streptophyta</taxon>
        <taxon>Embryophyta</taxon>
        <taxon>Tracheophyta</taxon>
        <taxon>Spermatophyta</taxon>
        <taxon>Magnoliopsida</taxon>
        <taxon>eudicotyledons</taxon>
        <taxon>Gunneridae</taxon>
        <taxon>Pentapetalae</taxon>
        <taxon>rosids</taxon>
        <taxon>malvids</taxon>
        <taxon>Brassicales</taxon>
        <taxon>Brassicaceae</taxon>
        <taxon>Brassiceae</taxon>
        <taxon>Brassica</taxon>
    </lineage>
</organism>
<dbReference type="PROSITE" id="PS50211">
    <property type="entry name" value="DENN"/>
    <property type="match status" value="1"/>
</dbReference>
<dbReference type="SMART" id="SM00800">
    <property type="entry name" value="uDENN"/>
    <property type="match status" value="1"/>
</dbReference>
<feature type="region of interest" description="Disordered" evidence="1">
    <location>
        <begin position="466"/>
        <end position="498"/>
    </location>
</feature>
<feature type="compositionally biased region" description="Polar residues" evidence="1">
    <location>
        <begin position="478"/>
        <end position="498"/>
    </location>
</feature>
<dbReference type="InterPro" id="IPR037516">
    <property type="entry name" value="Tripartite_DENN"/>
</dbReference>
<evidence type="ECO:0000313" key="4">
    <source>
        <dbReference type="Proteomes" id="UP000266723"/>
    </source>
</evidence>
<feature type="region of interest" description="Disordered" evidence="1">
    <location>
        <begin position="383"/>
        <end position="411"/>
    </location>
</feature>
<keyword evidence="4" id="KW-1185">Reference proteome</keyword>